<proteinExistence type="predicted"/>
<accession>A0ABN9T8N6</accession>
<name>A0ABN9T8N6_9DINO</name>
<feature type="compositionally biased region" description="Low complexity" evidence="1">
    <location>
        <begin position="153"/>
        <end position="169"/>
    </location>
</feature>
<keyword evidence="3" id="KW-1185">Reference proteome</keyword>
<protein>
    <submittedName>
        <fullName evidence="2">Uncharacterized protein</fullName>
    </submittedName>
</protein>
<feature type="region of interest" description="Disordered" evidence="1">
    <location>
        <begin position="329"/>
        <end position="393"/>
    </location>
</feature>
<dbReference type="Proteomes" id="UP001189429">
    <property type="component" value="Unassembled WGS sequence"/>
</dbReference>
<gene>
    <name evidence="2" type="ORF">PCOR1329_LOCUS36674</name>
</gene>
<feature type="region of interest" description="Disordered" evidence="1">
    <location>
        <begin position="147"/>
        <end position="192"/>
    </location>
</feature>
<evidence type="ECO:0000256" key="1">
    <source>
        <dbReference type="SAM" id="MobiDB-lite"/>
    </source>
</evidence>
<feature type="compositionally biased region" description="Polar residues" evidence="1">
    <location>
        <begin position="170"/>
        <end position="182"/>
    </location>
</feature>
<organism evidence="2 3">
    <name type="scientific">Prorocentrum cordatum</name>
    <dbReference type="NCBI Taxonomy" id="2364126"/>
    <lineage>
        <taxon>Eukaryota</taxon>
        <taxon>Sar</taxon>
        <taxon>Alveolata</taxon>
        <taxon>Dinophyceae</taxon>
        <taxon>Prorocentrales</taxon>
        <taxon>Prorocentraceae</taxon>
        <taxon>Prorocentrum</taxon>
    </lineage>
</organism>
<sequence length="393" mass="39135">MEYQAHDGRCLLWWYPVQSMEPRPGHTCALVRSRNGSGVTVTASALTPEEPRAATHGGLSEREEALVGSVVGSIVGVAVGAAGARAHAAAAGLSTGLTDALEKDLRSTLTTTTAALVRLNATEAKAAASNPSRDMLTVIPSAGESVGSILRPSDTSNGTASGTAAASNTRNGTASGTAVASNTSNGTASGTAVAATTSNGTASLTAAASNTSNGTASGTAVAARSEAADQDPGTWRWAAMGAALCGCAACALGVAAVRAARPRATRAADLELKEEDEENSDDDAHLSDDLEAALAAAAAGPAGAGAPTQHRAAPLPRLLGPALRPPCGLLKRPAAPASPSPGRRSTPRRACCTSPSPCRLGRRCTGRPRSGAARHASGRRRCESAGAAAGVRR</sequence>
<evidence type="ECO:0000313" key="2">
    <source>
        <dbReference type="EMBL" id="CAK0841478.1"/>
    </source>
</evidence>
<feature type="compositionally biased region" description="Low complexity" evidence="1">
    <location>
        <begin position="329"/>
        <end position="350"/>
    </location>
</feature>
<reference evidence="2" key="1">
    <citation type="submission" date="2023-10" db="EMBL/GenBank/DDBJ databases">
        <authorList>
            <person name="Chen Y."/>
            <person name="Shah S."/>
            <person name="Dougan E. K."/>
            <person name="Thang M."/>
            <person name="Chan C."/>
        </authorList>
    </citation>
    <scope>NUCLEOTIDE SEQUENCE [LARGE SCALE GENOMIC DNA]</scope>
</reference>
<feature type="compositionally biased region" description="Low complexity" evidence="1">
    <location>
        <begin position="183"/>
        <end position="192"/>
    </location>
</feature>
<evidence type="ECO:0000313" key="3">
    <source>
        <dbReference type="Proteomes" id="UP001189429"/>
    </source>
</evidence>
<dbReference type="EMBL" id="CAUYUJ010014459">
    <property type="protein sequence ID" value="CAK0841478.1"/>
    <property type="molecule type" value="Genomic_DNA"/>
</dbReference>
<comment type="caution">
    <text evidence="2">The sequence shown here is derived from an EMBL/GenBank/DDBJ whole genome shotgun (WGS) entry which is preliminary data.</text>
</comment>